<evidence type="ECO:0000256" key="3">
    <source>
        <dbReference type="SAM" id="MobiDB-lite"/>
    </source>
</evidence>
<comment type="similarity">
    <text evidence="1">Belongs to the short-chain dehydrogenases/reductases (SDR) family.</text>
</comment>
<dbReference type="GO" id="GO:0016491">
    <property type="term" value="F:oxidoreductase activity"/>
    <property type="evidence" value="ECO:0007669"/>
    <property type="project" value="UniProtKB-KW"/>
</dbReference>
<evidence type="ECO:0000313" key="5">
    <source>
        <dbReference type="Proteomes" id="UP000536711"/>
    </source>
</evidence>
<dbReference type="SUPFAM" id="SSF51735">
    <property type="entry name" value="NAD(P)-binding Rossmann-fold domains"/>
    <property type="match status" value="1"/>
</dbReference>
<dbReference type="PANTHER" id="PTHR44196">
    <property type="entry name" value="DEHYDROGENASE/REDUCTASE SDR FAMILY MEMBER 7B"/>
    <property type="match status" value="1"/>
</dbReference>
<dbReference type="GO" id="GO:0016020">
    <property type="term" value="C:membrane"/>
    <property type="evidence" value="ECO:0007669"/>
    <property type="project" value="TreeGrafter"/>
</dbReference>
<dbReference type="Gene3D" id="3.40.50.720">
    <property type="entry name" value="NAD(P)-binding Rossmann-like Domain"/>
    <property type="match status" value="1"/>
</dbReference>
<keyword evidence="2" id="KW-0560">Oxidoreductase</keyword>
<name>A0A8H4J8I4_9HYPO</name>
<reference evidence="4 5" key="1">
    <citation type="submission" date="2020-01" db="EMBL/GenBank/DDBJ databases">
        <title>Identification and distribution of gene clusters putatively required for synthesis of sphingolipid metabolism inhibitors in phylogenetically diverse species of the filamentous fungus Fusarium.</title>
        <authorList>
            <person name="Kim H.-S."/>
            <person name="Busman M."/>
            <person name="Brown D.W."/>
            <person name="Divon H."/>
            <person name="Uhlig S."/>
            <person name="Proctor R.H."/>
        </authorList>
    </citation>
    <scope>NUCLEOTIDE SEQUENCE [LARGE SCALE GENOMIC DNA]</scope>
    <source>
        <strain evidence="4 5">NRRL 13308</strain>
    </source>
</reference>
<dbReference type="EMBL" id="JAADJF010000631">
    <property type="protein sequence ID" value="KAF4415000.1"/>
    <property type="molecule type" value="Genomic_DNA"/>
</dbReference>
<sequence>MTLSALKKVHKKSYPTISPTRPELQHENRTVLITGGNRGIGLAIARAFVEARAERVIIVSRRHDAVMAAIDKIAKEAKDNGSPTIVEGRICNIADMESTSSLWLAIKKEGVHVDTLVLNAASLGVENSLLGAGLDEVWGEYETNLRATIDFTRWFHRQKQQGAKRRKALISLSTSVVYERHYVPTRPSYAITKLAGTDYLQQVALEVSPQEMQISIFSPGIIWNDLAAEKGFDESTFPWDDESLPAHFSVWAASPEAEFIHGRFVWAAWDVEELKALMDDGIKKNPRFLLAGIEGLSASTGST</sequence>
<evidence type="ECO:0000313" key="4">
    <source>
        <dbReference type="EMBL" id="KAF4415000.1"/>
    </source>
</evidence>
<gene>
    <name evidence="4" type="ORF">FACUT_13770</name>
</gene>
<evidence type="ECO:0000256" key="1">
    <source>
        <dbReference type="ARBA" id="ARBA00006484"/>
    </source>
</evidence>
<feature type="region of interest" description="Disordered" evidence="3">
    <location>
        <begin position="1"/>
        <end position="22"/>
    </location>
</feature>
<keyword evidence="5" id="KW-1185">Reference proteome</keyword>
<dbReference type="AlphaFoldDB" id="A0A8H4J8I4"/>
<dbReference type="InterPro" id="IPR002347">
    <property type="entry name" value="SDR_fam"/>
</dbReference>
<comment type="caution">
    <text evidence="4">The sequence shown here is derived from an EMBL/GenBank/DDBJ whole genome shotgun (WGS) entry which is preliminary data.</text>
</comment>
<dbReference type="InterPro" id="IPR036291">
    <property type="entry name" value="NAD(P)-bd_dom_sf"/>
</dbReference>
<dbReference type="PRINTS" id="PR00081">
    <property type="entry name" value="GDHRDH"/>
</dbReference>
<evidence type="ECO:0000256" key="2">
    <source>
        <dbReference type="ARBA" id="ARBA00023002"/>
    </source>
</evidence>
<dbReference type="PANTHER" id="PTHR44196:SF1">
    <property type="entry name" value="DEHYDROGENASE_REDUCTASE SDR FAMILY MEMBER 7B"/>
    <property type="match status" value="1"/>
</dbReference>
<organism evidence="4 5">
    <name type="scientific">Fusarium acutatum</name>
    <dbReference type="NCBI Taxonomy" id="78861"/>
    <lineage>
        <taxon>Eukaryota</taxon>
        <taxon>Fungi</taxon>
        <taxon>Dikarya</taxon>
        <taxon>Ascomycota</taxon>
        <taxon>Pezizomycotina</taxon>
        <taxon>Sordariomycetes</taxon>
        <taxon>Hypocreomycetidae</taxon>
        <taxon>Hypocreales</taxon>
        <taxon>Nectriaceae</taxon>
        <taxon>Fusarium</taxon>
        <taxon>Fusarium fujikuroi species complex</taxon>
    </lineage>
</organism>
<evidence type="ECO:0008006" key="6">
    <source>
        <dbReference type="Google" id="ProtNLM"/>
    </source>
</evidence>
<dbReference type="CDD" id="cd05233">
    <property type="entry name" value="SDR_c"/>
    <property type="match status" value="1"/>
</dbReference>
<dbReference type="Proteomes" id="UP000536711">
    <property type="component" value="Unassembled WGS sequence"/>
</dbReference>
<protein>
    <recommendedName>
        <fullName evidence="6">Short chain dehydrogenase</fullName>
    </recommendedName>
</protein>
<dbReference type="Pfam" id="PF00106">
    <property type="entry name" value="adh_short"/>
    <property type="match status" value="1"/>
</dbReference>
<proteinExistence type="inferred from homology"/>
<dbReference type="OrthoDB" id="1933717at2759"/>
<accession>A0A8H4J8I4</accession>